<dbReference type="OrthoDB" id="2358981at2759"/>
<evidence type="ECO:0000313" key="3">
    <source>
        <dbReference type="Proteomes" id="UP000821853"/>
    </source>
</evidence>
<organism evidence="2 3">
    <name type="scientific">Haemaphysalis longicornis</name>
    <name type="common">Bush tick</name>
    <dbReference type="NCBI Taxonomy" id="44386"/>
    <lineage>
        <taxon>Eukaryota</taxon>
        <taxon>Metazoa</taxon>
        <taxon>Ecdysozoa</taxon>
        <taxon>Arthropoda</taxon>
        <taxon>Chelicerata</taxon>
        <taxon>Arachnida</taxon>
        <taxon>Acari</taxon>
        <taxon>Parasitiformes</taxon>
        <taxon>Ixodida</taxon>
        <taxon>Ixodoidea</taxon>
        <taxon>Ixodidae</taxon>
        <taxon>Haemaphysalinae</taxon>
        <taxon>Haemaphysalis</taxon>
    </lineage>
</organism>
<feature type="compositionally biased region" description="Polar residues" evidence="1">
    <location>
        <begin position="218"/>
        <end position="229"/>
    </location>
</feature>
<keyword evidence="3" id="KW-1185">Reference proteome</keyword>
<accession>A0A9J6GA28</accession>
<evidence type="ECO:0000256" key="1">
    <source>
        <dbReference type="SAM" id="MobiDB-lite"/>
    </source>
</evidence>
<feature type="region of interest" description="Disordered" evidence="1">
    <location>
        <begin position="209"/>
        <end position="229"/>
    </location>
</feature>
<dbReference type="EMBL" id="JABSTR010000006">
    <property type="protein sequence ID" value="KAH9372370.1"/>
    <property type="molecule type" value="Genomic_DNA"/>
</dbReference>
<protein>
    <submittedName>
        <fullName evidence="2">Uncharacterized protein</fullName>
    </submittedName>
</protein>
<evidence type="ECO:0000313" key="2">
    <source>
        <dbReference type="EMBL" id="KAH9372370.1"/>
    </source>
</evidence>
<dbReference type="VEuPathDB" id="VectorBase:HLOH_046623"/>
<sequence length="229" mass="26168">MLSDCDTMAHGVQHRALFHIDPRFVIPDVLHMKLRVVGRLVYNLLLEFEDFDVSAQVLNPSIPKEEYMDGFVELVRSCAAKFSLWKDENTWCFTSLTGDDADLLLQKLPEKLKGELYSDTETTVTETWTTLRSLLDPFTSNATDSSAENQACLEFLQRFIDLGKGPRRDYGKRRVTPYIHILCHHAAQKHEEFKSLGWFSSQSLEKKKMTSSNTSTTREQTNGTLLPTS</sequence>
<comment type="caution">
    <text evidence="2">The sequence shown here is derived from an EMBL/GenBank/DDBJ whole genome shotgun (WGS) entry which is preliminary data.</text>
</comment>
<gene>
    <name evidence="2" type="ORF">HPB48_003322</name>
</gene>
<dbReference type="AlphaFoldDB" id="A0A9J6GA28"/>
<name>A0A9J6GA28_HAELO</name>
<proteinExistence type="predicted"/>
<reference evidence="2 3" key="1">
    <citation type="journal article" date="2020" name="Cell">
        <title>Large-Scale Comparative Analyses of Tick Genomes Elucidate Their Genetic Diversity and Vector Capacities.</title>
        <authorList>
            <consortium name="Tick Genome and Microbiome Consortium (TIGMIC)"/>
            <person name="Jia N."/>
            <person name="Wang J."/>
            <person name="Shi W."/>
            <person name="Du L."/>
            <person name="Sun Y."/>
            <person name="Zhan W."/>
            <person name="Jiang J.F."/>
            <person name="Wang Q."/>
            <person name="Zhang B."/>
            <person name="Ji P."/>
            <person name="Bell-Sakyi L."/>
            <person name="Cui X.M."/>
            <person name="Yuan T.T."/>
            <person name="Jiang B.G."/>
            <person name="Yang W.F."/>
            <person name="Lam T.T."/>
            <person name="Chang Q.C."/>
            <person name="Ding S.J."/>
            <person name="Wang X.J."/>
            <person name="Zhu J.G."/>
            <person name="Ruan X.D."/>
            <person name="Zhao L."/>
            <person name="Wei J.T."/>
            <person name="Ye R.Z."/>
            <person name="Que T.C."/>
            <person name="Du C.H."/>
            <person name="Zhou Y.H."/>
            <person name="Cheng J.X."/>
            <person name="Dai P.F."/>
            <person name="Guo W.B."/>
            <person name="Han X.H."/>
            <person name="Huang E.J."/>
            <person name="Li L.F."/>
            <person name="Wei W."/>
            <person name="Gao Y.C."/>
            <person name="Liu J.Z."/>
            <person name="Shao H.Z."/>
            <person name="Wang X."/>
            <person name="Wang C.C."/>
            <person name="Yang T.C."/>
            <person name="Huo Q.B."/>
            <person name="Li W."/>
            <person name="Chen H.Y."/>
            <person name="Chen S.E."/>
            <person name="Zhou L.G."/>
            <person name="Ni X.B."/>
            <person name="Tian J.H."/>
            <person name="Sheng Y."/>
            <person name="Liu T."/>
            <person name="Pan Y.S."/>
            <person name="Xia L.Y."/>
            <person name="Li J."/>
            <person name="Zhao F."/>
            <person name="Cao W.C."/>
        </authorList>
    </citation>
    <scope>NUCLEOTIDE SEQUENCE [LARGE SCALE GENOMIC DNA]</scope>
    <source>
        <strain evidence="2">HaeL-2018</strain>
    </source>
</reference>
<dbReference type="Proteomes" id="UP000821853">
    <property type="component" value="Chromosome 4"/>
</dbReference>